<accession>A0ABW8J693</accession>
<dbReference type="EMBL" id="JADIKK010000008">
    <property type="protein sequence ID" value="MFK2877562.1"/>
    <property type="molecule type" value="Genomic_DNA"/>
</dbReference>
<sequence length="175" mass="18781">MAMLVMGHAGNAVAQEGASSGNRQLRRLLIDYHIAQIMQLGVQRGIAQLPPSSAQNAVLLQMSRQLGMTSDATFAEIVTPSLRDCISEDRARVVADFLETGSGQALIAWVIQSFQHPGQAIPRPDLDRNLAQSFEASGGSAALKQFSVCVNDPARQQQMAVALVHYATRQPGDAN</sequence>
<reference evidence="1 2" key="1">
    <citation type="submission" date="2020-10" db="EMBL/GenBank/DDBJ databases">
        <title>Phylogeny of dyella-like bacteria.</title>
        <authorList>
            <person name="Fu J."/>
        </authorList>
    </citation>
    <scope>NUCLEOTIDE SEQUENCE [LARGE SCALE GENOMIC DNA]</scope>
    <source>
        <strain evidence="1 2">KACC 19113</strain>
    </source>
</reference>
<gene>
    <name evidence="1" type="ORF">ISP25_10825</name>
</gene>
<evidence type="ECO:0000313" key="1">
    <source>
        <dbReference type="EMBL" id="MFK2877562.1"/>
    </source>
</evidence>
<evidence type="ECO:0008006" key="3">
    <source>
        <dbReference type="Google" id="ProtNLM"/>
    </source>
</evidence>
<dbReference type="Proteomes" id="UP001620339">
    <property type="component" value="Unassembled WGS sequence"/>
</dbReference>
<proteinExistence type="predicted"/>
<protein>
    <recommendedName>
        <fullName evidence="3">DUF2059 domain-containing protein</fullName>
    </recommendedName>
</protein>
<organism evidence="1 2">
    <name type="scientific">Rhodanobacter hydrolyticus</name>
    <dbReference type="NCBI Taxonomy" id="2250595"/>
    <lineage>
        <taxon>Bacteria</taxon>
        <taxon>Pseudomonadati</taxon>
        <taxon>Pseudomonadota</taxon>
        <taxon>Gammaproteobacteria</taxon>
        <taxon>Lysobacterales</taxon>
        <taxon>Rhodanobacteraceae</taxon>
        <taxon>Rhodanobacter</taxon>
    </lineage>
</organism>
<evidence type="ECO:0000313" key="2">
    <source>
        <dbReference type="Proteomes" id="UP001620339"/>
    </source>
</evidence>
<dbReference type="RefSeq" id="WP_404613830.1">
    <property type="nucleotide sequence ID" value="NZ_JADIKK010000008.1"/>
</dbReference>
<keyword evidence="2" id="KW-1185">Reference proteome</keyword>
<comment type="caution">
    <text evidence="1">The sequence shown here is derived from an EMBL/GenBank/DDBJ whole genome shotgun (WGS) entry which is preliminary data.</text>
</comment>
<name>A0ABW8J693_9GAMM</name>